<dbReference type="AlphaFoldDB" id="A0A1M5F153"/>
<dbReference type="Proteomes" id="UP000184076">
    <property type="component" value="Unassembled WGS sequence"/>
</dbReference>
<evidence type="ECO:0000313" key="1">
    <source>
        <dbReference type="EMBL" id="SHF85186.1"/>
    </source>
</evidence>
<accession>A0A1M5F153</accession>
<dbReference type="STRING" id="1121391.SAMN02745206_02785"/>
<name>A0A1M5F153_9BACT</name>
<dbReference type="RefSeq" id="WP_178371993.1">
    <property type="nucleotide sequence ID" value="NZ_FQVB01000029.1"/>
</dbReference>
<sequence>MREKVEAVEVMCPKCRETRIIYLPKEEIPTCPRCRVPMVIRELLNEGKAY</sequence>
<protein>
    <submittedName>
        <fullName evidence="1">Uncharacterized protein</fullName>
    </submittedName>
</protein>
<keyword evidence="2" id="KW-1185">Reference proteome</keyword>
<gene>
    <name evidence="1" type="ORF">SAMN02745206_02785</name>
</gene>
<dbReference type="EMBL" id="FQVB01000029">
    <property type="protein sequence ID" value="SHF85186.1"/>
    <property type="molecule type" value="Genomic_DNA"/>
</dbReference>
<evidence type="ECO:0000313" key="2">
    <source>
        <dbReference type="Proteomes" id="UP000184076"/>
    </source>
</evidence>
<organism evidence="1 2">
    <name type="scientific">Desulfacinum infernum DSM 9756</name>
    <dbReference type="NCBI Taxonomy" id="1121391"/>
    <lineage>
        <taxon>Bacteria</taxon>
        <taxon>Pseudomonadati</taxon>
        <taxon>Thermodesulfobacteriota</taxon>
        <taxon>Syntrophobacteria</taxon>
        <taxon>Syntrophobacterales</taxon>
        <taxon>Syntrophobacteraceae</taxon>
        <taxon>Desulfacinum</taxon>
    </lineage>
</organism>
<reference evidence="2" key="1">
    <citation type="submission" date="2016-11" db="EMBL/GenBank/DDBJ databases">
        <authorList>
            <person name="Varghese N."/>
            <person name="Submissions S."/>
        </authorList>
    </citation>
    <scope>NUCLEOTIDE SEQUENCE [LARGE SCALE GENOMIC DNA]</scope>
    <source>
        <strain evidence="2">DSM 9756</strain>
    </source>
</reference>
<proteinExistence type="predicted"/>